<dbReference type="Proteomes" id="UP000052023">
    <property type="component" value="Unassembled WGS sequence"/>
</dbReference>
<keyword evidence="1" id="KW-1133">Transmembrane helix</keyword>
<protein>
    <submittedName>
        <fullName evidence="2">Uncharacterized protein</fullName>
    </submittedName>
</protein>
<organism evidence="2 3">
    <name type="scientific">Bradyrhizobium retamae</name>
    <dbReference type="NCBI Taxonomy" id="1300035"/>
    <lineage>
        <taxon>Bacteria</taxon>
        <taxon>Pseudomonadati</taxon>
        <taxon>Pseudomonadota</taxon>
        <taxon>Alphaproteobacteria</taxon>
        <taxon>Hyphomicrobiales</taxon>
        <taxon>Nitrobacteraceae</taxon>
        <taxon>Bradyrhizobium</taxon>
    </lineage>
</organism>
<accession>A0A0R3MFD4</accession>
<keyword evidence="3" id="KW-1185">Reference proteome</keyword>
<proteinExistence type="predicted"/>
<evidence type="ECO:0000313" key="3">
    <source>
        <dbReference type="Proteomes" id="UP000052023"/>
    </source>
</evidence>
<dbReference type="AlphaFoldDB" id="A0A0R3MFD4"/>
<evidence type="ECO:0000256" key="1">
    <source>
        <dbReference type="SAM" id="Phobius"/>
    </source>
</evidence>
<sequence>MVGQDAPFSTMIPIRPRKSRSPTIVARERMKRARETVITPRLAVAEVVGVAAVVVAGVLRQRMALAAAVPAALAAARDQHQAMVVVKTINGGEAAGPDQWSCCASSSL</sequence>
<evidence type="ECO:0000313" key="2">
    <source>
        <dbReference type="EMBL" id="KRR18698.1"/>
    </source>
</evidence>
<reference evidence="2 3" key="1">
    <citation type="submission" date="2014-03" db="EMBL/GenBank/DDBJ databases">
        <title>Bradyrhizobium valentinum sp. nov., isolated from effective nodules of Lupinus mariae-josephae, a lupine endemic of basic-lime soils in Eastern Spain.</title>
        <authorList>
            <person name="Duran D."/>
            <person name="Rey L."/>
            <person name="Navarro A."/>
            <person name="Busquets A."/>
            <person name="Imperial J."/>
            <person name="Ruiz-Argueso T."/>
        </authorList>
    </citation>
    <scope>NUCLEOTIDE SEQUENCE [LARGE SCALE GENOMIC DNA]</scope>
    <source>
        <strain evidence="2 3">Ro19</strain>
    </source>
</reference>
<gene>
    <name evidence="2" type="ORF">CQ13_09575</name>
</gene>
<keyword evidence="1" id="KW-0812">Transmembrane</keyword>
<feature type="transmembrane region" description="Helical" evidence="1">
    <location>
        <begin position="38"/>
        <end position="59"/>
    </location>
</feature>
<dbReference type="EMBL" id="LLYA01000192">
    <property type="protein sequence ID" value="KRR18698.1"/>
    <property type="molecule type" value="Genomic_DNA"/>
</dbReference>
<keyword evidence="1" id="KW-0472">Membrane</keyword>
<comment type="caution">
    <text evidence="2">The sequence shown here is derived from an EMBL/GenBank/DDBJ whole genome shotgun (WGS) entry which is preliminary data.</text>
</comment>
<name>A0A0R3MFD4_9BRAD</name>